<sequence>MSSLTTIGINKNKKKFGPTINKNKNRRKATEPSSTTKASSSQTASSQPTPSQETLNQSTSSQSAIIQPTFSQSSPNQTDNNIKNEQSIKPEVLTEEELAINEFLPTSRFTNQPKVIPAPEVTEKKHSAGTSNNDPLSEDEEDAPSAVDAFSPLEYPSTPGYPTPGAMATSP</sequence>
<dbReference type="Proteomes" id="UP000253551">
    <property type="component" value="Unassembled WGS sequence"/>
</dbReference>
<name>A0A367K4P7_RHIST</name>
<proteinExistence type="predicted"/>
<evidence type="ECO:0000256" key="1">
    <source>
        <dbReference type="SAM" id="MobiDB-lite"/>
    </source>
</evidence>
<gene>
    <name evidence="2" type="ORF">CU098_011530</name>
</gene>
<feature type="non-terminal residue" evidence="2">
    <location>
        <position position="171"/>
    </location>
</feature>
<evidence type="ECO:0000313" key="3">
    <source>
        <dbReference type="Proteomes" id="UP000253551"/>
    </source>
</evidence>
<protein>
    <submittedName>
        <fullName evidence="2">Uncharacterized protein</fullName>
    </submittedName>
</protein>
<organism evidence="2 3">
    <name type="scientific">Rhizopus stolonifer</name>
    <name type="common">Rhizopus nigricans</name>
    <dbReference type="NCBI Taxonomy" id="4846"/>
    <lineage>
        <taxon>Eukaryota</taxon>
        <taxon>Fungi</taxon>
        <taxon>Fungi incertae sedis</taxon>
        <taxon>Mucoromycota</taxon>
        <taxon>Mucoromycotina</taxon>
        <taxon>Mucoromycetes</taxon>
        <taxon>Mucorales</taxon>
        <taxon>Mucorineae</taxon>
        <taxon>Rhizopodaceae</taxon>
        <taxon>Rhizopus</taxon>
    </lineage>
</organism>
<keyword evidence="3" id="KW-1185">Reference proteome</keyword>
<accession>A0A367K4P7</accession>
<feature type="region of interest" description="Disordered" evidence="1">
    <location>
        <begin position="1"/>
        <end position="171"/>
    </location>
</feature>
<reference evidence="2 3" key="1">
    <citation type="journal article" date="2018" name="G3 (Bethesda)">
        <title>Phylogenetic and Phylogenomic Definition of Rhizopus Species.</title>
        <authorList>
            <person name="Gryganskyi A.P."/>
            <person name="Golan J."/>
            <person name="Dolatabadi S."/>
            <person name="Mondo S."/>
            <person name="Robb S."/>
            <person name="Idnurm A."/>
            <person name="Muszewska A."/>
            <person name="Steczkiewicz K."/>
            <person name="Masonjones S."/>
            <person name="Liao H.L."/>
            <person name="Gajdeczka M.T."/>
            <person name="Anike F."/>
            <person name="Vuek A."/>
            <person name="Anishchenko I.M."/>
            <person name="Voigt K."/>
            <person name="de Hoog G.S."/>
            <person name="Smith M.E."/>
            <person name="Heitman J."/>
            <person name="Vilgalys R."/>
            <person name="Stajich J.E."/>
        </authorList>
    </citation>
    <scope>NUCLEOTIDE SEQUENCE [LARGE SCALE GENOMIC DNA]</scope>
    <source>
        <strain evidence="2 3">LSU 92-RS-03</strain>
    </source>
</reference>
<evidence type="ECO:0000313" key="2">
    <source>
        <dbReference type="EMBL" id="RCH97130.1"/>
    </source>
</evidence>
<feature type="compositionally biased region" description="Low complexity" evidence="1">
    <location>
        <begin position="31"/>
        <end position="54"/>
    </location>
</feature>
<dbReference type="EMBL" id="PJQM01002220">
    <property type="protein sequence ID" value="RCH97130.1"/>
    <property type="molecule type" value="Genomic_DNA"/>
</dbReference>
<comment type="caution">
    <text evidence="2">The sequence shown here is derived from an EMBL/GenBank/DDBJ whole genome shotgun (WGS) entry which is preliminary data.</text>
</comment>
<feature type="compositionally biased region" description="Polar residues" evidence="1">
    <location>
        <begin position="55"/>
        <end position="87"/>
    </location>
</feature>
<dbReference type="AlphaFoldDB" id="A0A367K4P7"/>